<protein>
    <submittedName>
        <fullName evidence="1">Uncharacterized protein</fullName>
    </submittedName>
</protein>
<dbReference type="Proteomes" id="UP001501676">
    <property type="component" value="Unassembled WGS sequence"/>
</dbReference>
<dbReference type="EMBL" id="BAAAYN010000042">
    <property type="protein sequence ID" value="GAA3393335.1"/>
    <property type="molecule type" value="Genomic_DNA"/>
</dbReference>
<sequence>MTAPSSTVTAESVLLFTGPLRRAAGMLHPLVGVPELTELVLHFLRVCAGKARADGLHCDAERLDRLVECLTAAHYFTRAVDAYDRAEPVTDHTRPRTLSGPSVGAAGFDALVDGLVPDPRTQASRPR</sequence>
<accession>A0ABP6T787</accession>
<evidence type="ECO:0000313" key="1">
    <source>
        <dbReference type="EMBL" id="GAA3393335.1"/>
    </source>
</evidence>
<reference evidence="2" key="1">
    <citation type="journal article" date="2019" name="Int. J. Syst. Evol. Microbiol.">
        <title>The Global Catalogue of Microorganisms (GCM) 10K type strain sequencing project: providing services to taxonomists for standard genome sequencing and annotation.</title>
        <authorList>
            <consortium name="The Broad Institute Genomics Platform"/>
            <consortium name="The Broad Institute Genome Sequencing Center for Infectious Disease"/>
            <person name="Wu L."/>
            <person name="Ma J."/>
        </authorList>
    </citation>
    <scope>NUCLEOTIDE SEQUENCE [LARGE SCALE GENOMIC DNA]</scope>
    <source>
        <strain evidence="2">JCM 9458</strain>
    </source>
</reference>
<dbReference type="RefSeq" id="WP_345731466.1">
    <property type="nucleotide sequence ID" value="NZ_BAAAYN010000042.1"/>
</dbReference>
<gene>
    <name evidence="1" type="ORF">GCM10020369_58480</name>
</gene>
<name>A0ABP6T787_9ACTN</name>
<keyword evidence="2" id="KW-1185">Reference proteome</keyword>
<evidence type="ECO:0000313" key="2">
    <source>
        <dbReference type="Proteomes" id="UP001501676"/>
    </source>
</evidence>
<comment type="caution">
    <text evidence="1">The sequence shown here is derived from an EMBL/GenBank/DDBJ whole genome shotgun (WGS) entry which is preliminary data.</text>
</comment>
<proteinExistence type="predicted"/>
<organism evidence="1 2">
    <name type="scientific">Cryptosporangium minutisporangium</name>
    <dbReference type="NCBI Taxonomy" id="113569"/>
    <lineage>
        <taxon>Bacteria</taxon>
        <taxon>Bacillati</taxon>
        <taxon>Actinomycetota</taxon>
        <taxon>Actinomycetes</taxon>
        <taxon>Cryptosporangiales</taxon>
        <taxon>Cryptosporangiaceae</taxon>
        <taxon>Cryptosporangium</taxon>
    </lineage>
</organism>